<dbReference type="InterPro" id="IPR007848">
    <property type="entry name" value="Small_mtfrase_dom"/>
</dbReference>
<dbReference type="EC" id="2.1.1.11" evidence="4"/>
<evidence type="ECO:0000256" key="1">
    <source>
        <dbReference type="ARBA" id="ARBA00022603"/>
    </source>
</evidence>
<dbReference type="GO" id="GO:0015995">
    <property type="term" value="P:chlorophyll biosynthetic process"/>
    <property type="evidence" value="ECO:0007669"/>
    <property type="project" value="UniProtKB-UniRule"/>
</dbReference>
<evidence type="ECO:0000313" key="8">
    <source>
        <dbReference type="Proteomes" id="UP000613160"/>
    </source>
</evidence>
<protein>
    <recommendedName>
        <fullName evidence="4">Magnesium protoporphyrin IX methyltransferase</fullName>
        <ecNumber evidence="4">2.1.1.11</ecNumber>
    </recommendedName>
</protein>
<keyword evidence="1 7" id="KW-0489">Methyltransferase</keyword>
<evidence type="ECO:0000259" key="5">
    <source>
        <dbReference type="Pfam" id="PF05175"/>
    </source>
</evidence>
<dbReference type="PROSITE" id="PS51556">
    <property type="entry name" value="SAM_MT_MG_PIX"/>
    <property type="match status" value="1"/>
</dbReference>
<dbReference type="GO" id="GO:0032259">
    <property type="term" value="P:methylation"/>
    <property type="evidence" value="ECO:0007669"/>
    <property type="project" value="UniProtKB-KW"/>
</dbReference>
<dbReference type="AlphaFoldDB" id="A0A916XWN5"/>
<gene>
    <name evidence="7" type="ORF">GCM10011335_20260</name>
</gene>
<evidence type="ECO:0000313" key="7">
    <source>
        <dbReference type="EMBL" id="GGD17340.1"/>
    </source>
</evidence>
<accession>A0A916XWN5</accession>
<reference evidence="7" key="2">
    <citation type="submission" date="2020-09" db="EMBL/GenBank/DDBJ databases">
        <authorList>
            <person name="Sun Q."/>
            <person name="Zhou Y."/>
        </authorList>
    </citation>
    <scope>NUCLEOTIDE SEQUENCE</scope>
    <source>
        <strain evidence="7">CGMCC 1.15493</strain>
    </source>
</reference>
<evidence type="ECO:0000256" key="2">
    <source>
        <dbReference type="ARBA" id="ARBA00022679"/>
    </source>
</evidence>
<dbReference type="PANTHER" id="PTHR43464:SF19">
    <property type="entry name" value="UBIQUINONE BIOSYNTHESIS O-METHYLTRANSFERASE, MITOCHONDRIAL"/>
    <property type="match status" value="1"/>
</dbReference>
<dbReference type="NCBIfam" id="TIGR02021">
    <property type="entry name" value="BchM-ChlM"/>
    <property type="match status" value="1"/>
</dbReference>
<keyword evidence="2" id="KW-0808">Transferase</keyword>
<evidence type="ECO:0000256" key="3">
    <source>
        <dbReference type="ARBA" id="ARBA00022691"/>
    </source>
</evidence>
<evidence type="ECO:0000256" key="4">
    <source>
        <dbReference type="NCBIfam" id="TIGR02021"/>
    </source>
</evidence>
<dbReference type="Proteomes" id="UP000613160">
    <property type="component" value="Unassembled WGS sequence"/>
</dbReference>
<dbReference type="RefSeq" id="WP_188850482.1">
    <property type="nucleotide sequence ID" value="NZ_BMJJ01000004.1"/>
</dbReference>
<comment type="caution">
    <text evidence="7">The sequence shown here is derived from an EMBL/GenBank/DDBJ whole genome shotgun (WGS) entry which is preliminary data.</text>
</comment>
<dbReference type="InterPro" id="IPR010251">
    <property type="entry name" value="Mg_prot_MeTrfase"/>
</dbReference>
<dbReference type="Pfam" id="PF07109">
    <property type="entry name" value="Mg-por_mtran_C"/>
    <property type="match status" value="1"/>
</dbReference>
<organism evidence="7 8">
    <name type="scientific">Aureimonas glaciei</name>
    <dbReference type="NCBI Taxonomy" id="1776957"/>
    <lineage>
        <taxon>Bacteria</taxon>
        <taxon>Pseudomonadati</taxon>
        <taxon>Pseudomonadota</taxon>
        <taxon>Alphaproteobacteria</taxon>
        <taxon>Hyphomicrobiales</taxon>
        <taxon>Aurantimonadaceae</taxon>
        <taxon>Aureimonas</taxon>
    </lineage>
</organism>
<dbReference type="SUPFAM" id="SSF53335">
    <property type="entry name" value="S-adenosyl-L-methionine-dependent methyltransferases"/>
    <property type="match status" value="1"/>
</dbReference>
<dbReference type="InterPro" id="IPR029063">
    <property type="entry name" value="SAM-dependent_MTases_sf"/>
</dbReference>
<reference evidence="7" key="1">
    <citation type="journal article" date="2014" name="Int. J. Syst. Evol. Microbiol.">
        <title>Complete genome sequence of Corynebacterium casei LMG S-19264T (=DSM 44701T), isolated from a smear-ripened cheese.</title>
        <authorList>
            <consortium name="US DOE Joint Genome Institute (JGI-PGF)"/>
            <person name="Walter F."/>
            <person name="Albersmeier A."/>
            <person name="Kalinowski J."/>
            <person name="Ruckert C."/>
        </authorList>
    </citation>
    <scope>NUCLEOTIDE SEQUENCE</scope>
    <source>
        <strain evidence="7">CGMCC 1.15493</strain>
    </source>
</reference>
<dbReference type="GO" id="GO:0046406">
    <property type="term" value="F:magnesium protoporphyrin IX methyltransferase activity"/>
    <property type="evidence" value="ECO:0007669"/>
    <property type="project" value="UniProtKB-UniRule"/>
</dbReference>
<keyword evidence="3" id="KW-0949">S-adenosyl-L-methionine</keyword>
<dbReference type="Gene3D" id="3.40.50.150">
    <property type="entry name" value="Vaccinia Virus protein VP39"/>
    <property type="match status" value="1"/>
</dbReference>
<sequence>MDGTTYQRRRGEIRTYFDETAVEAWKRFASEAPLGRIRASVRAGRALMRAEMLACLPGDLRGWRILDAGCGTGALAVELARRGADVLGVDIAPEIIRFATETVPADLGPGRITFRAGDMLDAGHGRFDAVTAMDSLIHYSAADAAAALATLAARTERRIVFTHAPRTPALTVMHAMGKLLPRANRSPRIVPTTPQNLLGRFATNPAAAGWTAGRTARVAHGFYTSQCQELCRP</sequence>
<evidence type="ECO:0000259" key="6">
    <source>
        <dbReference type="Pfam" id="PF07109"/>
    </source>
</evidence>
<dbReference type="Pfam" id="PF05175">
    <property type="entry name" value="MTS"/>
    <property type="match status" value="1"/>
</dbReference>
<dbReference type="InterPro" id="IPR010940">
    <property type="entry name" value="Mg_prot_MeTrfase_C"/>
</dbReference>
<keyword evidence="8" id="KW-1185">Reference proteome</keyword>
<proteinExistence type="predicted"/>
<feature type="domain" description="Magnesium-protoporphyrin IX methyltransferase C-terminal" evidence="6">
    <location>
        <begin position="132"/>
        <end position="231"/>
    </location>
</feature>
<feature type="domain" description="Methyltransferase small" evidence="5">
    <location>
        <begin position="53"/>
        <end position="130"/>
    </location>
</feature>
<dbReference type="PANTHER" id="PTHR43464">
    <property type="entry name" value="METHYLTRANSFERASE"/>
    <property type="match status" value="1"/>
</dbReference>
<name>A0A916XWN5_9HYPH</name>
<dbReference type="EMBL" id="BMJJ01000004">
    <property type="protein sequence ID" value="GGD17340.1"/>
    <property type="molecule type" value="Genomic_DNA"/>
</dbReference>
<dbReference type="CDD" id="cd02440">
    <property type="entry name" value="AdoMet_MTases"/>
    <property type="match status" value="1"/>
</dbReference>